<reference evidence="4 5" key="1">
    <citation type="submission" date="2012-04" db="EMBL/GenBank/DDBJ databases">
        <title>The Genome Sequence of Saprolegnia declina VS20.</title>
        <authorList>
            <consortium name="The Broad Institute Genome Sequencing Platform"/>
            <person name="Russ C."/>
            <person name="Nusbaum C."/>
            <person name="Tyler B."/>
            <person name="van West P."/>
            <person name="Dieguez-Uribeondo J."/>
            <person name="de Bruijn I."/>
            <person name="Tripathy S."/>
            <person name="Jiang R."/>
            <person name="Young S.K."/>
            <person name="Zeng Q."/>
            <person name="Gargeya S."/>
            <person name="Fitzgerald M."/>
            <person name="Haas B."/>
            <person name="Abouelleil A."/>
            <person name="Alvarado L."/>
            <person name="Arachchi H.M."/>
            <person name="Berlin A."/>
            <person name="Chapman S.B."/>
            <person name="Goldberg J."/>
            <person name="Griggs A."/>
            <person name="Gujja S."/>
            <person name="Hansen M."/>
            <person name="Howarth C."/>
            <person name="Imamovic A."/>
            <person name="Larimer J."/>
            <person name="McCowen C."/>
            <person name="Montmayeur A."/>
            <person name="Murphy C."/>
            <person name="Neiman D."/>
            <person name="Pearson M."/>
            <person name="Priest M."/>
            <person name="Roberts A."/>
            <person name="Saif S."/>
            <person name="Shea T."/>
            <person name="Sisk P."/>
            <person name="Sykes S."/>
            <person name="Wortman J."/>
            <person name="Nusbaum C."/>
            <person name="Birren B."/>
        </authorList>
    </citation>
    <scope>NUCLEOTIDE SEQUENCE [LARGE SCALE GENOMIC DNA]</scope>
    <source>
        <strain evidence="4 5">VS20</strain>
    </source>
</reference>
<dbReference type="eggNOG" id="ENOG502RXU0">
    <property type="taxonomic scope" value="Eukaryota"/>
</dbReference>
<dbReference type="VEuPathDB" id="FungiDB:SDRG_09020"/>
<dbReference type="Proteomes" id="UP000030762">
    <property type="component" value="Unassembled WGS sequence"/>
</dbReference>
<dbReference type="RefSeq" id="XP_008613153.1">
    <property type="nucleotide sequence ID" value="XM_008614931.1"/>
</dbReference>
<keyword evidence="2" id="KW-0472">Membrane</keyword>
<feature type="transmembrane region" description="Helical" evidence="2">
    <location>
        <begin position="375"/>
        <end position="397"/>
    </location>
</feature>
<dbReference type="GO" id="GO:0022857">
    <property type="term" value="F:transmembrane transporter activity"/>
    <property type="evidence" value="ECO:0007669"/>
    <property type="project" value="InterPro"/>
</dbReference>
<feature type="transmembrane region" description="Helical" evidence="2">
    <location>
        <begin position="128"/>
        <end position="148"/>
    </location>
</feature>
<dbReference type="EMBL" id="JH767159">
    <property type="protein sequence ID" value="EQC33513.1"/>
    <property type="molecule type" value="Genomic_DNA"/>
</dbReference>
<dbReference type="Gene3D" id="1.20.1250.20">
    <property type="entry name" value="MFS general substrate transporter like domains"/>
    <property type="match status" value="1"/>
</dbReference>
<keyword evidence="5" id="KW-1185">Reference proteome</keyword>
<feature type="transmembrane region" description="Helical" evidence="2">
    <location>
        <begin position="438"/>
        <end position="460"/>
    </location>
</feature>
<evidence type="ECO:0000256" key="2">
    <source>
        <dbReference type="SAM" id="Phobius"/>
    </source>
</evidence>
<dbReference type="PANTHER" id="PTHR23524">
    <property type="entry name" value="TRANSPORTER, PUTATIVE (AFU_ORTHOLOGUE AFUA_8G04850)-RELATED"/>
    <property type="match status" value="1"/>
</dbReference>
<feature type="transmembrane region" description="Helical" evidence="2">
    <location>
        <begin position="409"/>
        <end position="432"/>
    </location>
</feature>
<dbReference type="SUPFAM" id="SSF103473">
    <property type="entry name" value="MFS general substrate transporter"/>
    <property type="match status" value="1"/>
</dbReference>
<evidence type="ECO:0000313" key="5">
    <source>
        <dbReference type="Proteomes" id="UP000030762"/>
    </source>
</evidence>
<accession>T0RMH7</accession>
<dbReference type="PROSITE" id="PS50850">
    <property type="entry name" value="MFS"/>
    <property type="match status" value="1"/>
</dbReference>
<dbReference type="AlphaFoldDB" id="T0RMH7"/>
<dbReference type="InParanoid" id="T0RMH7"/>
<feature type="transmembrane region" description="Helical" evidence="2">
    <location>
        <begin position="67"/>
        <end position="86"/>
    </location>
</feature>
<dbReference type="GO" id="GO:0016020">
    <property type="term" value="C:membrane"/>
    <property type="evidence" value="ECO:0007669"/>
    <property type="project" value="UniProtKB-SubCell"/>
</dbReference>
<dbReference type="InterPro" id="IPR011701">
    <property type="entry name" value="MFS"/>
</dbReference>
<feature type="transmembrane region" description="Helical" evidence="2">
    <location>
        <begin position="192"/>
        <end position="212"/>
    </location>
</feature>
<dbReference type="GeneID" id="19949747"/>
<gene>
    <name evidence="4" type="ORF">SDRG_09020</name>
</gene>
<dbReference type="OrthoDB" id="18110at2759"/>
<feature type="transmembrane region" description="Helical" evidence="2">
    <location>
        <begin position="25"/>
        <end position="47"/>
    </location>
</feature>
<organism evidence="4 5">
    <name type="scientific">Saprolegnia diclina (strain VS20)</name>
    <dbReference type="NCBI Taxonomy" id="1156394"/>
    <lineage>
        <taxon>Eukaryota</taxon>
        <taxon>Sar</taxon>
        <taxon>Stramenopiles</taxon>
        <taxon>Oomycota</taxon>
        <taxon>Saprolegniomycetes</taxon>
        <taxon>Saprolegniales</taxon>
        <taxon>Saprolegniaceae</taxon>
        <taxon>Saprolegnia</taxon>
    </lineage>
</organism>
<feature type="transmembrane region" description="Helical" evidence="2">
    <location>
        <begin position="270"/>
        <end position="288"/>
    </location>
</feature>
<feature type="transmembrane region" description="Helical" evidence="2">
    <location>
        <begin position="98"/>
        <end position="116"/>
    </location>
</feature>
<protein>
    <recommendedName>
        <fullName evidence="3">Major facilitator superfamily (MFS) profile domain-containing protein</fullName>
    </recommendedName>
</protein>
<dbReference type="STRING" id="1156394.T0RMH7"/>
<name>T0RMH7_SAPDV</name>
<feature type="transmembrane region" description="Helical" evidence="2">
    <location>
        <begin position="160"/>
        <end position="180"/>
    </location>
</feature>
<feature type="domain" description="Major facilitator superfamily (MFS) profile" evidence="3">
    <location>
        <begin position="13"/>
        <end position="463"/>
    </location>
</feature>
<dbReference type="InterPro" id="IPR036259">
    <property type="entry name" value="MFS_trans_sf"/>
</dbReference>
<feature type="transmembrane region" description="Helical" evidence="2">
    <location>
        <begin position="343"/>
        <end position="363"/>
    </location>
</feature>
<sequence length="498" mass="53594">MLYATAETRTWKFLKLIALKENVTGLNFVAFVLASGLAICMYVFLSSTQGFVLGDILQVPVTKIGDISGNLTLFDECISLVMVYVWGVYSDRIGRHGIYGLGFVLIGAGLLAYPYATSYNSDLIVYRALYAFGAAATSSMLTAVLADYAAESDRSKISGLVGLMSGVGALLAVFVFLPLPAKFASVVDGLRMSYAIVGGVSIVFGFFLLYALRPKASTKDTALLPNDHETIGLEQHAKSDALPPTFLEGFKAGVAAASDGKVLLGYMGSFLARGDTIIITIFLPLWVYKYYIEHKLCDATDVNAPDIKDDCRKAYITASIVGGVVQTAALIAAPLFGYLGDRVYRPFIVLLSTIIGFVGYFWMYASKDPTSPIMFAVAIVVGVGEMGIIVSSLSLVTSKAIPAQLRGSVSGAYSFCGTVGILITSKLGGYLFDHWTSTAPFFIMAIGNVLCALVAIGVMWNDVAKARTSPSGERVPLLRSLREMQLNQDELRLLRHQQ</sequence>
<dbReference type="InterPro" id="IPR020846">
    <property type="entry name" value="MFS_dom"/>
</dbReference>
<evidence type="ECO:0000259" key="3">
    <source>
        <dbReference type="PROSITE" id="PS50850"/>
    </source>
</evidence>
<keyword evidence="2" id="KW-0812">Transmembrane</keyword>
<dbReference type="OMA" id="SGLAICM"/>
<comment type="subcellular location">
    <subcellularLocation>
        <location evidence="1">Membrane</location>
        <topology evidence="1">Multi-pass membrane protein</topology>
    </subcellularLocation>
</comment>
<dbReference type="Pfam" id="PF07690">
    <property type="entry name" value="MFS_1"/>
    <property type="match status" value="1"/>
</dbReference>
<feature type="transmembrane region" description="Helical" evidence="2">
    <location>
        <begin position="314"/>
        <end position="336"/>
    </location>
</feature>
<evidence type="ECO:0000256" key="1">
    <source>
        <dbReference type="ARBA" id="ARBA00004141"/>
    </source>
</evidence>
<evidence type="ECO:0000313" key="4">
    <source>
        <dbReference type="EMBL" id="EQC33513.1"/>
    </source>
</evidence>
<keyword evidence="2" id="KW-1133">Transmembrane helix</keyword>
<dbReference type="PANTHER" id="PTHR23524:SF1">
    <property type="entry name" value="MRH DOMAIN-CONTAINING PROTEIN-RELATED"/>
    <property type="match status" value="1"/>
</dbReference>
<proteinExistence type="predicted"/>